<feature type="transmembrane region" description="Helical" evidence="2">
    <location>
        <begin position="173"/>
        <end position="192"/>
    </location>
</feature>
<feature type="transmembrane region" description="Helical" evidence="2">
    <location>
        <begin position="272"/>
        <end position="290"/>
    </location>
</feature>
<keyword evidence="2" id="KW-1133">Transmembrane helix</keyword>
<gene>
    <name evidence="3" type="ORF">NW768_006740</name>
</gene>
<feature type="compositionally biased region" description="Low complexity" evidence="1">
    <location>
        <begin position="148"/>
        <end position="167"/>
    </location>
</feature>
<evidence type="ECO:0000313" key="3">
    <source>
        <dbReference type="EMBL" id="KAJ4129771.1"/>
    </source>
</evidence>
<reference evidence="3" key="1">
    <citation type="submission" date="2022-09" db="EMBL/GenBank/DDBJ databases">
        <title>Fusarium specimens isolated from Avocado Roots.</title>
        <authorList>
            <person name="Stajich J."/>
            <person name="Roper C."/>
            <person name="Heimlech-Rivalta G."/>
        </authorList>
    </citation>
    <scope>NUCLEOTIDE SEQUENCE</scope>
    <source>
        <strain evidence="3">CF00095</strain>
    </source>
</reference>
<comment type="caution">
    <text evidence="3">The sequence shown here is derived from an EMBL/GenBank/DDBJ whole genome shotgun (WGS) entry which is preliminary data.</text>
</comment>
<evidence type="ECO:0000256" key="1">
    <source>
        <dbReference type="SAM" id="MobiDB-lite"/>
    </source>
</evidence>
<dbReference type="EMBL" id="JAOQBH010000010">
    <property type="protein sequence ID" value="KAJ4129771.1"/>
    <property type="molecule type" value="Genomic_DNA"/>
</dbReference>
<organism evidence="3 4">
    <name type="scientific">Fusarium equiseti</name>
    <name type="common">Fusarium scirpi</name>
    <dbReference type="NCBI Taxonomy" id="61235"/>
    <lineage>
        <taxon>Eukaryota</taxon>
        <taxon>Fungi</taxon>
        <taxon>Dikarya</taxon>
        <taxon>Ascomycota</taxon>
        <taxon>Pezizomycotina</taxon>
        <taxon>Sordariomycetes</taxon>
        <taxon>Hypocreomycetidae</taxon>
        <taxon>Hypocreales</taxon>
        <taxon>Nectriaceae</taxon>
        <taxon>Fusarium</taxon>
        <taxon>Fusarium incarnatum-equiseti species complex</taxon>
    </lineage>
</organism>
<dbReference type="Proteomes" id="UP001152024">
    <property type="component" value="Unassembled WGS sequence"/>
</dbReference>
<feature type="transmembrane region" description="Helical" evidence="2">
    <location>
        <begin position="207"/>
        <end position="230"/>
    </location>
</feature>
<evidence type="ECO:0000256" key="2">
    <source>
        <dbReference type="SAM" id="Phobius"/>
    </source>
</evidence>
<proteinExistence type="predicted"/>
<keyword evidence="2" id="KW-0812">Transmembrane</keyword>
<keyword evidence="2" id="KW-0472">Membrane</keyword>
<feature type="transmembrane region" description="Helical" evidence="2">
    <location>
        <begin position="242"/>
        <end position="260"/>
    </location>
</feature>
<sequence length="399" mass="44318">MPNNELSPEVSGQAAFCILASLAAAVVVVPSTSVKLGGRSLFRAKFDIVRCIPGICLLDTIIDIVYLRCRVRKARTEPEPERFPRDPKRIAARLLLGVFVVIPQTINAFRLQGVPGTQFCAFVFAFGFVTRLLMELCGLEEEGPYTPQEEQNSQAEQNNQNNQTGQNNQTDPLVLVSAFFQAPFEIWIWYSISSSMGNVKVSYDNCLFWFTVSMFCSVSICLQALIWLPFVIIRRRFDTSNAPHIVPIAFLWVVLMAVSLADPREISRTNHFTQALTLVLLAGLSSIAVGKTLDSIIKFFSPSRTKDATTQTETKSVDDKEWLKEDGREEPSSSAPRGSWVGRLGADIDDWFSQCITLNSATSVSMTLTAFNLITTVMYYLVYFDGTGTVNPGWTSVLG</sequence>
<keyword evidence="4" id="KW-1185">Reference proteome</keyword>
<accession>A0ABQ8R9C0</accession>
<feature type="transmembrane region" description="Helical" evidence="2">
    <location>
        <begin position="12"/>
        <end position="32"/>
    </location>
</feature>
<protein>
    <submittedName>
        <fullName evidence="3">Uncharacterized protein</fullName>
    </submittedName>
</protein>
<feature type="region of interest" description="Disordered" evidence="1">
    <location>
        <begin position="144"/>
        <end position="167"/>
    </location>
</feature>
<name>A0ABQ8R9C0_FUSEQ</name>
<evidence type="ECO:0000313" key="4">
    <source>
        <dbReference type="Proteomes" id="UP001152024"/>
    </source>
</evidence>